<dbReference type="EMBL" id="JBIMZQ010000033">
    <property type="protein sequence ID" value="KAL3662144.1"/>
    <property type="molecule type" value="Genomic_DNA"/>
</dbReference>
<keyword evidence="2" id="KW-1185">Reference proteome</keyword>
<dbReference type="PANTHER" id="PTHR46586">
    <property type="entry name" value="ANKYRIN REPEAT-CONTAINING PROTEIN"/>
    <property type="match status" value="1"/>
</dbReference>
<evidence type="ECO:0000313" key="1">
    <source>
        <dbReference type="EMBL" id="KAL3662144.1"/>
    </source>
</evidence>
<sequence>MHDVLRSAVKGENLDIIRWLCNEYGLHASGMLRYAIDHYQWETARWIIEKYDISRQPQNWYFPARDGKLSFLKYLASRNIGSVDRDVIPVAAANGYLDVIEWLHGHRGHG</sequence>
<name>A0ABD3F779_9STRA</name>
<comment type="caution">
    <text evidence="1">The sequence shown here is derived from an EMBL/GenBank/DDBJ whole genome shotgun (WGS) entry which is preliminary data.</text>
</comment>
<dbReference type="SUPFAM" id="SSF48403">
    <property type="entry name" value="Ankyrin repeat"/>
    <property type="match status" value="1"/>
</dbReference>
<dbReference type="InterPro" id="IPR052050">
    <property type="entry name" value="SecEffector_AnkRepeat"/>
</dbReference>
<reference evidence="1 2" key="1">
    <citation type="submission" date="2024-09" db="EMBL/GenBank/DDBJ databases">
        <title>Genome sequencing and assembly of Phytophthora oleae, isolate VK10A, causative agent of rot of olive drupes.</title>
        <authorList>
            <person name="Conti Taguali S."/>
            <person name="Riolo M."/>
            <person name="La Spada F."/>
            <person name="Cacciola S.O."/>
            <person name="Dionisio G."/>
        </authorList>
    </citation>
    <scope>NUCLEOTIDE SEQUENCE [LARGE SCALE GENOMIC DNA]</scope>
    <source>
        <strain evidence="1 2">VK10A</strain>
    </source>
</reference>
<dbReference type="Proteomes" id="UP001632037">
    <property type="component" value="Unassembled WGS sequence"/>
</dbReference>
<organism evidence="1 2">
    <name type="scientific">Phytophthora oleae</name>
    <dbReference type="NCBI Taxonomy" id="2107226"/>
    <lineage>
        <taxon>Eukaryota</taxon>
        <taxon>Sar</taxon>
        <taxon>Stramenopiles</taxon>
        <taxon>Oomycota</taxon>
        <taxon>Peronosporomycetes</taxon>
        <taxon>Peronosporales</taxon>
        <taxon>Peronosporaceae</taxon>
        <taxon>Phytophthora</taxon>
    </lineage>
</organism>
<dbReference type="PANTHER" id="PTHR46586:SF3">
    <property type="entry name" value="ANKYRIN REPEAT-CONTAINING PROTEIN"/>
    <property type="match status" value="1"/>
</dbReference>
<protein>
    <recommendedName>
        <fullName evidence="3">Ankyrin repeat protein</fullName>
    </recommendedName>
</protein>
<dbReference type="AlphaFoldDB" id="A0ABD3F779"/>
<proteinExistence type="predicted"/>
<evidence type="ECO:0000313" key="2">
    <source>
        <dbReference type="Proteomes" id="UP001632037"/>
    </source>
</evidence>
<accession>A0ABD3F779</accession>
<dbReference type="InterPro" id="IPR036770">
    <property type="entry name" value="Ankyrin_rpt-contain_sf"/>
</dbReference>
<evidence type="ECO:0008006" key="3">
    <source>
        <dbReference type="Google" id="ProtNLM"/>
    </source>
</evidence>
<gene>
    <name evidence="1" type="ORF">V7S43_012945</name>
</gene>